<dbReference type="EMBL" id="CAJOBB010009506">
    <property type="protein sequence ID" value="CAF4229142.1"/>
    <property type="molecule type" value="Genomic_DNA"/>
</dbReference>
<organism evidence="3 4">
    <name type="scientific">Adineta steineri</name>
    <dbReference type="NCBI Taxonomy" id="433720"/>
    <lineage>
        <taxon>Eukaryota</taxon>
        <taxon>Metazoa</taxon>
        <taxon>Spiralia</taxon>
        <taxon>Gnathifera</taxon>
        <taxon>Rotifera</taxon>
        <taxon>Eurotatoria</taxon>
        <taxon>Bdelloidea</taxon>
        <taxon>Adinetida</taxon>
        <taxon>Adinetidae</taxon>
        <taxon>Adineta</taxon>
    </lineage>
</organism>
<accession>A0A820CZL2</accession>
<keyword evidence="2" id="KW-0812">Transmembrane</keyword>
<name>A0A820CZL2_9BILA</name>
<keyword evidence="2" id="KW-0472">Membrane</keyword>
<dbReference type="SUPFAM" id="SSF69318">
    <property type="entry name" value="Integrin alpha N-terminal domain"/>
    <property type="match status" value="1"/>
</dbReference>
<dbReference type="Pfam" id="PF13517">
    <property type="entry name" value="FG-GAP_3"/>
    <property type="match status" value="4"/>
</dbReference>
<evidence type="ECO:0000256" key="1">
    <source>
        <dbReference type="ARBA" id="ARBA00022729"/>
    </source>
</evidence>
<dbReference type="InterPro" id="IPR013517">
    <property type="entry name" value="FG-GAP"/>
</dbReference>
<evidence type="ECO:0000313" key="3">
    <source>
        <dbReference type="EMBL" id="CAF4229142.1"/>
    </source>
</evidence>
<dbReference type="AlphaFoldDB" id="A0A820CZL2"/>
<dbReference type="PANTHER" id="PTHR46580">
    <property type="entry name" value="SENSOR KINASE-RELATED"/>
    <property type="match status" value="1"/>
</dbReference>
<evidence type="ECO:0000313" key="4">
    <source>
        <dbReference type="Proteomes" id="UP000663868"/>
    </source>
</evidence>
<evidence type="ECO:0000256" key="2">
    <source>
        <dbReference type="SAM" id="Phobius"/>
    </source>
</evidence>
<keyword evidence="2" id="KW-1133">Transmembrane helix</keyword>
<dbReference type="Gene3D" id="2.130.10.130">
    <property type="entry name" value="Integrin alpha, N-terminal"/>
    <property type="match status" value="2"/>
</dbReference>
<gene>
    <name evidence="3" type="ORF">KXQ929_LOCUS41635</name>
</gene>
<feature type="transmembrane region" description="Helical" evidence="2">
    <location>
        <begin position="75"/>
        <end position="102"/>
    </location>
</feature>
<dbReference type="Gene3D" id="2.30.30.100">
    <property type="match status" value="1"/>
</dbReference>
<keyword evidence="1" id="KW-0732">Signal</keyword>
<dbReference type="Proteomes" id="UP000663868">
    <property type="component" value="Unassembled WGS sequence"/>
</dbReference>
<protein>
    <submittedName>
        <fullName evidence="3">Uncharacterized protein</fullName>
    </submittedName>
</protein>
<dbReference type="InterPro" id="IPR028994">
    <property type="entry name" value="Integrin_alpha_N"/>
</dbReference>
<dbReference type="PANTHER" id="PTHR46580:SF4">
    <property type="entry name" value="ATP_GTP-BINDING PROTEIN"/>
    <property type="match status" value="1"/>
</dbReference>
<feature type="non-terminal residue" evidence="3">
    <location>
        <position position="514"/>
    </location>
</feature>
<reference evidence="3" key="1">
    <citation type="submission" date="2021-02" db="EMBL/GenBank/DDBJ databases">
        <authorList>
            <person name="Nowell W R."/>
        </authorList>
    </citation>
    <scope>NUCLEOTIDE SEQUENCE</scope>
</reference>
<sequence length="514" mass="56365">NFNSMSSEITTMDTAAVIEITTLENSEQIDLDENEIITISNVSDPEINSIHESIGSAINDASIIRIDPDKKLTKPIIVCLIFALYTCIVMAIAIIIVCLTYPKQSYICIPTYKLTVASTLGYNSHPHSIALEDFNHDNKLDVVVANSGKDNIGIFIQNTNGTFQNQITYSTNSGSSPYSVIIEDFNQDNFFDIVVANYGNNNIGIFLGGKNLTFQNMTTFSTGKSRPFYLNCGDFNNDTKLDIVAINYGTNSISIYFGYGNGNFSKETNYFLGYDSTPSSVFIADFNNDKFLDLAIANYGTNNIAILYGNASGLFSTPIIYSTYYGSQPSSITGADLNDDNILDLIVANSGTYNIGIFYGYTNGSFQQQQMYILDTTSRPQFVTTGDMNNDNQSDIIILDSTNGYVQVLPGFGNGSFNNLTTYHSEDDTLPFAAAIGDFNNDNQSDIAVVSYEANSLWIFIGYSGSYSATQTRYSVGLNSHPSFIASADFNSDQYLDIVVTKPNIDSIGIMIAY</sequence>
<comment type="caution">
    <text evidence="3">The sequence shown here is derived from an EMBL/GenBank/DDBJ whole genome shotgun (WGS) entry which is preliminary data.</text>
</comment>
<proteinExistence type="predicted"/>
<feature type="non-terminal residue" evidence="3">
    <location>
        <position position="1"/>
    </location>
</feature>